<evidence type="ECO:0000259" key="14">
    <source>
        <dbReference type="Pfam" id="PF16363"/>
    </source>
</evidence>
<comment type="cofactor">
    <cofactor evidence="1">
        <name>NAD(+)</name>
        <dbReference type="ChEBI" id="CHEBI:57540"/>
    </cofactor>
</comment>
<keyword evidence="11" id="KW-0333">Golgi apparatus</keyword>
<evidence type="ECO:0000256" key="2">
    <source>
        <dbReference type="ARBA" id="ARBA00004447"/>
    </source>
</evidence>
<feature type="domain" description="NAD(P)-binding" evidence="14">
    <location>
        <begin position="5"/>
        <end position="80"/>
    </location>
</feature>
<keyword evidence="6" id="KW-0812">Transmembrane</keyword>
<accession>A0A382YI41</accession>
<evidence type="ECO:0000256" key="6">
    <source>
        <dbReference type="ARBA" id="ARBA00022692"/>
    </source>
</evidence>
<keyword evidence="10" id="KW-0520">NAD</keyword>
<evidence type="ECO:0000256" key="1">
    <source>
        <dbReference type="ARBA" id="ARBA00001911"/>
    </source>
</evidence>
<gene>
    <name evidence="15" type="ORF">METZ01_LOCUS435495</name>
</gene>
<dbReference type="GO" id="GO:0033320">
    <property type="term" value="P:UDP-D-xylose biosynthetic process"/>
    <property type="evidence" value="ECO:0007669"/>
    <property type="project" value="UniProtKB-UniPathway"/>
</dbReference>
<dbReference type="EMBL" id="UINC01175822">
    <property type="protein sequence ID" value="SVD82641.1"/>
    <property type="molecule type" value="Genomic_DNA"/>
</dbReference>
<evidence type="ECO:0000256" key="3">
    <source>
        <dbReference type="ARBA" id="ARBA00005100"/>
    </source>
</evidence>
<proteinExistence type="inferred from homology"/>
<keyword evidence="12" id="KW-0472">Membrane</keyword>
<evidence type="ECO:0000256" key="11">
    <source>
        <dbReference type="ARBA" id="ARBA00023034"/>
    </source>
</evidence>
<evidence type="ECO:0000256" key="5">
    <source>
        <dbReference type="ARBA" id="ARBA00012290"/>
    </source>
</evidence>
<dbReference type="InterPro" id="IPR036291">
    <property type="entry name" value="NAD(P)-bd_dom_sf"/>
</dbReference>
<evidence type="ECO:0000313" key="15">
    <source>
        <dbReference type="EMBL" id="SVD82641.1"/>
    </source>
</evidence>
<dbReference type="GO" id="GO:0042732">
    <property type="term" value="P:D-xylose metabolic process"/>
    <property type="evidence" value="ECO:0007669"/>
    <property type="project" value="InterPro"/>
</dbReference>
<evidence type="ECO:0000256" key="10">
    <source>
        <dbReference type="ARBA" id="ARBA00023027"/>
    </source>
</evidence>
<evidence type="ECO:0000256" key="13">
    <source>
        <dbReference type="ARBA" id="ARBA00023239"/>
    </source>
</evidence>
<evidence type="ECO:0000256" key="12">
    <source>
        <dbReference type="ARBA" id="ARBA00023136"/>
    </source>
</evidence>
<keyword evidence="7" id="KW-0210">Decarboxylase</keyword>
<evidence type="ECO:0000256" key="7">
    <source>
        <dbReference type="ARBA" id="ARBA00022793"/>
    </source>
</evidence>
<dbReference type="GO" id="GO:0032580">
    <property type="term" value="C:Golgi cisterna membrane"/>
    <property type="evidence" value="ECO:0007669"/>
    <property type="project" value="UniProtKB-SubCell"/>
</dbReference>
<dbReference type="AlphaFoldDB" id="A0A382YI41"/>
<dbReference type="InterPro" id="IPR016040">
    <property type="entry name" value="NAD(P)-bd_dom"/>
</dbReference>
<evidence type="ECO:0000256" key="9">
    <source>
        <dbReference type="ARBA" id="ARBA00022989"/>
    </source>
</evidence>
<dbReference type="Gene3D" id="3.40.50.720">
    <property type="entry name" value="NAD(P)-binding Rossmann-like Domain"/>
    <property type="match status" value="1"/>
</dbReference>
<dbReference type="InterPro" id="IPR044516">
    <property type="entry name" value="UXS-like"/>
</dbReference>
<keyword evidence="9" id="KW-1133">Transmembrane helix</keyword>
<protein>
    <recommendedName>
        <fullName evidence="5">UDP-glucuronate decarboxylase</fullName>
        <ecNumber evidence="5">4.1.1.35</ecNumber>
    </recommendedName>
</protein>
<dbReference type="GO" id="GO:0048040">
    <property type="term" value="F:UDP-glucuronate decarboxylase activity"/>
    <property type="evidence" value="ECO:0007669"/>
    <property type="project" value="UniProtKB-EC"/>
</dbReference>
<dbReference type="GO" id="GO:0070403">
    <property type="term" value="F:NAD+ binding"/>
    <property type="evidence" value="ECO:0007669"/>
    <property type="project" value="InterPro"/>
</dbReference>
<dbReference type="PANTHER" id="PTHR43078">
    <property type="entry name" value="UDP-GLUCURONIC ACID DECARBOXYLASE-RELATED"/>
    <property type="match status" value="1"/>
</dbReference>
<organism evidence="15">
    <name type="scientific">marine metagenome</name>
    <dbReference type="NCBI Taxonomy" id="408172"/>
    <lineage>
        <taxon>unclassified sequences</taxon>
        <taxon>metagenomes</taxon>
        <taxon>ecological metagenomes</taxon>
    </lineage>
</organism>
<keyword evidence="8" id="KW-0735">Signal-anchor</keyword>
<feature type="non-terminal residue" evidence="15">
    <location>
        <position position="83"/>
    </location>
</feature>
<comment type="subcellular location">
    <subcellularLocation>
        <location evidence="2">Golgi apparatus</location>
        <location evidence="2">Golgi stack membrane</location>
        <topology evidence="2">Single-pass type II membrane protein</topology>
    </subcellularLocation>
</comment>
<name>A0A382YI41_9ZZZZ</name>
<dbReference type="SUPFAM" id="SSF51735">
    <property type="entry name" value="NAD(P)-binding Rossmann-fold domains"/>
    <property type="match status" value="1"/>
</dbReference>
<keyword evidence="13" id="KW-0456">Lyase</keyword>
<dbReference type="Pfam" id="PF16363">
    <property type="entry name" value="GDP_Man_Dehyd"/>
    <property type="match status" value="1"/>
</dbReference>
<dbReference type="EC" id="4.1.1.35" evidence="5"/>
<sequence length="83" mass="9354">MKKILITGGAGFIGSHLCNFLINQNAHIICFDNFVTGNKKNITENLHKNNFELIEGDITNKINVDIDEIYHFACPASPVQYQM</sequence>
<dbReference type="PANTHER" id="PTHR43078:SF6">
    <property type="entry name" value="UDP-GLUCURONIC ACID DECARBOXYLASE 1"/>
    <property type="match status" value="1"/>
</dbReference>
<dbReference type="UniPathway" id="UPA00796">
    <property type="reaction ID" value="UER00771"/>
</dbReference>
<reference evidence="15" key="1">
    <citation type="submission" date="2018-05" db="EMBL/GenBank/DDBJ databases">
        <authorList>
            <person name="Lanie J.A."/>
            <person name="Ng W.-L."/>
            <person name="Kazmierczak K.M."/>
            <person name="Andrzejewski T.M."/>
            <person name="Davidsen T.M."/>
            <person name="Wayne K.J."/>
            <person name="Tettelin H."/>
            <person name="Glass J.I."/>
            <person name="Rusch D."/>
            <person name="Podicherti R."/>
            <person name="Tsui H.-C.T."/>
            <person name="Winkler M.E."/>
        </authorList>
    </citation>
    <scope>NUCLEOTIDE SEQUENCE</scope>
</reference>
<comment type="pathway">
    <text evidence="3">Nucleotide-sugar biosynthesis; UDP-alpha-D-xylose biosynthesis; UDP-alpha-D-xylose from UDP-alpha-D-glucuronate: step 1/1.</text>
</comment>
<evidence type="ECO:0000256" key="8">
    <source>
        <dbReference type="ARBA" id="ARBA00022968"/>
    </source>
</evidence>
<comment type="similarity">
    <text evidence="4">Belongs to the NAD(P)-dependent epimerase/dehydratase family. UDP-glucuronic acid decarboxylase subfamily.</text>
</comment>
<evidence type="ECO:0000256" key="4">
    <source>
        <dbReference type="ARBA" id="ARBA00007505"/>
    </source>
</evidence>